<dbReference type="Proteomes" id="UP001168821">
    <property type="component" value="Unassembled WGS sequence"/>
</dbReference>
<dbReference type="EMBL" id="JALNTZ010000002">
    <property type="protein sequence ID" value="KAJ3662930.1"/>
    <property type="molecule type" value="Genomic_DNA"/>
</dbReference>
<protein>
    <submittedName>
        <fullName evidence="2">Uncharacterized protein</fullName>
    </submittedName>
</protein>
<sequence length="122" mass="14108">MQRFRHGLPPKGTQKPRRKNDEKSGTPNGSTGAARFPNGTDQHWKRKNNSKRHRIIHNQKYNLLLEALEGSRPFVRSGQSEVTHFSRQYHPHFAHVCFFGVVGCQPLLLTNRFLCARNSFEI</sequence>
<feature type="compositionally biased region" description="Basic residues" evidence="1">
    <location>
        <begin position="1"/>
        <end position="18"/>
    </location>
</feature>
<accession>A0AA38MM01</accession>
<keyword evidence="3" id="KW-1185">Reference proteome</keyword>
<evidence type="ECO:0000313" key="3">
    <source>
        <dbReference type="Proteomes" id="UP001168821"/>
    </source>
</evidence>
<evidence type="ECO:0000313" key="2">
    <source>
        <dbReference type="EMBL" id="KAJ3662930.1"/>
    </source>
</evidence>
<feature type="region of interest" description="Disordered" evidence="1">
    <location>
        <begin position="1"/>
        <end position="52"/>
    </location>
</feature>
<proteinExistence type="predicted"/>
<gene>
    <name evidence="2" type="ORF">Zmor_007244</name>
</gene>
<name>A0AA38MM01_9CUCU</name>
<dbReference type="AlphaFoldDB" id="A0AA38MM01"/>
<evidence type="ECO:0000256" key="1">
    <source>
        <dbReference type="SAM" id="MobiDB-lite"/>
    </source>
</evidence>
<organism evidence="2 3">
    <name type="scientific">Zophobas morio</name>
    <dbReference type="NCBI Taxonomy" id="2755281"/>
    <lineage>
        <taxon>Eukaryota</taxon>
        <taxon>Metazoa</taxon>
        <taxon>Ecdysozoa</taxon>
        <taxon>Arthropoda</taxon>
        <taxon>Hexapoda</taxon>
        <taxon>Insecta</taxon>
        <taxon>Pterygota</taxon>
        <taxon>Neoptera</taxon>
        <taxon>Endopterygota</taxon>
        <taxon>Coleoptera</taxon>
        <taxon>Polyphaga</taxon>
        <taxon>Cucujiformia</taxon>
        <taxon>Tenebrionidae</taxon>
        <taxon>Zophobas</taxon>
    </lineage>
</organism>
<comment type="caution">
    <text evidence="2">The sequence shown here is derived from an EMBL/GenBank/DDBJ whole genome shotgun (WGS) entry which is preliminary data.</text>
</comment>
<reference evidence="2" key="1">
    <citation type="journal article" date="2023" name="G3 (Bethesda)">
        <title>Whole genome assemblies of Zophobas morio and Tenebrio molitor.</title>
        <authorList>
            <person name="Kaur S."/>
            <person name="Stinson S.A."/>
            <person name="diCenzo G.C."/>
        </authorList>
    </citation>
    <scope>NUCLEOTIDE SEQUENCE</scope>
    <source>
        <strain evidence="2">QUZm001</strain>
    </source>
</reference>